<dbReference type="InterPro" id="IPR011707">
    <property type="entry name" value="Cu-oxidase-like_N"/>
</dbReference>
<dbReference type="EC" id="1.16.3.4" evidence="4"/>
<comment type="caution">
    <text evidence="12">The sequence shown here is derived from an EMBL/GenBank/DDBJ whole genome shotgun (WGS) entry which is preliminary data.</text>
</comment>
<keyword evidence="3" id="KW-0560">Oxidoreductase</keyword>
<dbReference type="EMBL" id="LUUK01000026">
    <property type="protein sequence ID" value="OAI26610.1"/>
    <property type="molecule type" value="Genomic_DNA"/>
</dbReference>
<evidence type="ECO:0000256" key="6">
    <source>
        <dbReference type="ARBA" id="ARBA00042896"/>
    </source>
</evidence>
<dbReference type="Pfam" id="PF07732">
    <property type="entry name" value="Cu-oxidase_3"/>
    <property type="match status" value="1"/>
</dbReference>
<evidence type="ECO:0000259" key="10">
    <source>
        <dbReference type="Pfam" id="PF07731"/>
    </source>
</evidence>
<dbReference type="OrthoDB" id="9757546at2"/>
<name>A0A177PBB3_9GAMM</name>
<dbReference type="RefSeq" id="WP_064024707.1">
    <property type="nucleotide sequence ID" value="NZ_LUUK01000026.1"/>
</dbReference>
<dbReference type="InterPro" id="IPR006311">
    <property type="entry name" value="TAT_signal"/>
</dbReference>
<dbReference type="GO" id="GO:0005507">
    <property type="term" value="F:copper ion binding"/>
    <property type="evidence" value="ECO:0007669"/>
    <property type="project" value="InterPro"/>
</dbReference>
<dbReference type="Pfam" id="PF07731">
    <property type="entry name" value="Cu-oxidase_2"/>
    <property type="match status" value="1"/>
</dbReference>
<evidence type="ECO:0000256" key="9">
    <source>
        <dbReference type="SAM" id="SignalP"/>
    </source>
</evidence>
<dbReference type="PROSITE" id="PS00079">
    <property type="entry name" value="MULTICOPPER_OXIDASE1"/>
    <property type="match status" value="1"/>
</dbReference>
<dbReference type="CDD" id="cd13879">
    <property type="entry name" value="CuRO_2_McoP_like"/>
    <property type="match status" value="1"/>
</dbReference>
<evidence type="ECO:0000313" key="13">
    <source>
        <dbReference type="Proteomes" id="UP000077628"/>
    </source>
</evidence>
<protein>
    <recommendedName>
        <fullName evidence="5">Multicopper oxidase CueO</fullName>
        <ecNumber evidence="4">1.16.3.4</ecNumber>
    </recommendedName>
    <alternativeName>
        <fullName evidence="6">Copper efflux oxidase</fullName>
    </alternativeName>
    <alternativeName>
        <fullName evidence="7">Cuprous oxidase</fullName>
    </alternativeName>
</protein>
<keyword evidence="2" id="KW-0479">Metal-binding</keyword>
<dbReference type="InterPro" id="IPR002355">
    <property type="entry name" value="Cu_oxidase_Cu_BS"/>
</dbReference>
<reference evidence="13" key="1">
    <citation type="submission" date="2016-03" db="EMBL/GenBank/DDBJ databases">
        <authorList>
            <person name="Heylen K."/>
            <person name="De Vos P."/>
            <person name="Vekeman B."/>
        </authorList>
    </citation>
    <scope>NUCLEOTIDE SEQUENCE [LARGE SCALE GENOMIC DNA]</scope>
    <source>
        <strain evidence="13">R-45383</strain>
    </source>
</reference>
<feature type="domain" description="Plastocyanin-like" evidence="10">
    <location>
        <begin position="455"/>
        <end position="543"/>
    </location>
</feature>
<dbReference type="AlphaFoldDB" id="A0A177PBB3"/>
<dbReference type="SUPFAM" id="SSF49503">
    <property type="entry name" value="Cupredoxins"/>
    <property type="match status" value="3"/>
</dbReference>
<evidence type="ECO:0000256" key="1">
    <source>
        <dbReference type="ARBA" id="ARBA00011245"/>
    </source>
</evidence>
<evidence type="ECO:0000259" key="11">
    <source>
        <dbReference type="Pfam" id="PF07732"/>
    </source>
</evidence>
<dbReference type="PROSITE" id="PS00080">
    <property type="entry name" value="MULTICOPPER_OXIDASE2"/>
    <property type="match status" value="1"/>
</dbReference>
<evidence type="ECO:0000256" key="7">
    <source>
        <dbReference type="ARBA" id="ARBA00043090"/>
    </source>
</evidence>
<dbReference type="InterPro" id="IPR033138">
    <property type="entry name" value="Cu_oxidase_CS"/>
</dbReference>
<evidence type="ECO:0000256" key="2">
    <source>
        <dbReference type="ARBA" id="ARBA00022723"/>
    </source>
</evidence>
<evidence type="ECO:0000313" key="12">
    <source>
        <dbReference type="EMBL" id="OAI26610.1"/>
    </source>
</evidence>
<keyword evidence="13" id="KW-1185">Reference proteome</keyword>
<dbReference type="InterPro" id="IPR008972">
    <property type="entry name" value="Cupredoxin"/>
</dbReference>
<dbReference type="CDD" id="cd13852">
    <property type="entry name" value="CuRO_1_McoP_like"/>
    <property type="match status" value="1"/>
</dbReference>
<gene>
    <name evidence="12" type="ORF">A1355_18745</name>
</gene>
<dbReference type="InterPro" id="IPR011706">
    <property type="entry name" value="Cu-oxidase_C"/>
</dbReference>
<dbReference type="GO" id="GO:0016491">
    <property type="term" value="F:oxidoreductase activity"/>
    <property type="evidence" value="ECO:0007669"/>
    <property type="project" value="UniProtKB-KW"/>
</dbReference>
<dbReference type="STRING" id="702114.A1355_18745"/>
<feature type="signal peptide" evidence="9">
    <location>
        <begin position="1"/>
        <end position="32"/>
    </location>
</feature>
<feature type="domain" description="Plastocyanin-like" evidence="11">
    <location>
        <begin position="96"/>
        <end position="191"/>
    </location>
</feature>
<dbReference type="PROSITE" id="PS51318">
    <property type="entry name" value="TAT"/>
    <property type="match status" value="1"/>
</dbReference>
<comment type="catalytic activity">
    <reaction evidence="8">
        <text>4 Cu(+) + O2 + 4 H(+) = 4 Cu(2+) + 2 H2O</text>
        <dbReference type="Rhea" id="RHEA:30083"/>
        <dbReference type="ChEBI" id="CHEBI:15377"/>
        <dbReference type="ChEBI" id="CHEBI:15378"/>
        <dbReference type="ChEBI" id="CHEBI:15379"/>
        <dbReference type="ChEBI" id="CHEBI:29036"/>
        <dbReference type="ChEBI" id="CHEBI:49552"/>
        <dbReference type="EC" id="1.16.3.4"/>
    </reaction>
    <physiologicalReaction direction="left-to-right" evidence="8">
        <dbReference type="Rhea" id="RHEA:30084"/>
    </physiologicalReaction>
</comment>
<organism evidence="12 13">
    <name type="scientific">Methylomonas koyamae</name>
    <dbReference type="NCBI Taxonomy" id="702114"/>
    <lineage>
        <taxon>Bacteria</taxon>
        <taxon>Pseudomonadati</taxon>
        <taxon>Pseudomonadota</taxon>
        <taxon>Gammaproteobacteria</taxon>
        <taxon>Methylococcales</taxon>
        <taxon>Methylococcaceae</taxon>
        <taxon>Methylomonas</taxon>
    </lineage>
</organism>
<sequence>MSQTFSRARRHFFAQAGAGLMAWAAMPGLARAMEGMGDMPKTPPRQASANFHPDVELDLICQQATQTILPGQPTRVLKYTGKLLRGPAGTLSELPDSYLGPLLRFETGQKIRINLRNRLHGPTITHWHGLHVPAEMDGHPLYEIAAGETYVYEFEMRNRAGMNLYHPHTHNLTGKHVYQGLAGAILVNDSEERRLGLPDGEYEIPIVIQDRRFDGQNQLVYASHMHDRMMGFYGDRILVNGRPDFQLDADARAYRFRVLNGSTARIYKLAWDDASPVTVIGCDGGLLETPIDKPYVMLAPGERIDVWADFSGRKVGTRLTMRSRSFSGVLPGMGERMMGGMHGSALPVGGDYPIFQVRIARPAGDSPALPHKLSTIKRYRPTDTANPRQPVPIGISEGPMRMVLNDRPYAFNDIQPGERIQVDTLQTLEIFHAHGGMGRGGMMGMGRHGMGGNMGMMMAMAHPIHLHGQQFQILERDTAGVSADYASVKDGFIDSGWKDTVLVMPGERIKMIKPFQDFKGLFMYHCHNLEHEDMGMMRDFLVE</sequence>
<evidence type="ECO:0000256" key="3">
    <source>
        <dbReference type="ARBA" id="ARBA00023002"/>
    </source>
</evidence>
<feature type="chain" id="PRO_5008070132" description="Multicopper oxidase CueO" evidence="9">
    <location>
        <begin position="33"/>
        <end position="543"/>
    </location>
</feature>
<dbReference type="InterPro" id="IPR045087">
    <property type="entry name" value="Cu-oxidase_fam"/>
</dbReference>
<evidence type="ECO:0000256" key="4">
    <source>
        <dbReference type="ARBA" id="ARBA00038978"/>
    </source>
</evidence>
<accession>A0A177PBB3</accession>
<evidence type="ECO:0000256" key="8">
    <source>
        <dbReference type="ARBA" id="ARBA00048092"/>
    </source>
</evidence>
<dbReference type="PANTHER" id="PTHR48267">
    <property type="entry name" value="CUPREDOXIN SUPERFAMILY PROTEIN"/>
    <property type="match status" value="1"/>
</dbReference>
<comment type="subunit">
    <text evidence="1">Monomer.</text>
</comment>
<proteinExistence type="predicted"/>
<keyword evidence="9" id="KW-0732">Signal</keyword>
<evidence type="ECO:0000256" key="5">
    <source>
        <dbReference type="ARBA" id="ARBA00041027"/>
    </source>
</evidence>
<dbReference type="Gene3D" id="2.60.40.420">
    <property type="entry name" value="Cupredoxins - blue copper proteins"/>
    <property type="match status" value="3"/>
</dbReference>
<dbReference type="PANTHER" id="PTHR48267:SF1">
    <property type="entry name" value="BILIRUBIN OXIDASE"/>
    <property type="match status" value="1"/>
</dbReference>
<dbReference type="Proteomes" id="UP000077628">
    <property type="component" value="Unassembled WGS sequence"/>
</dbReference>